<evidence type="ECO:0000313" key="3">
    <source>
        <dbReference type="Proteomes" id="UP000602057"/>
    </source>
</evidence>
<comment type="caution">
    <text evidence="2">The sequence shown here is derived from an EMBL/GenBank/DDBJ whole genome shotgun (WGS) entry which is preliminary data.</text>
</comment>
<evidence type="ECO:0000256" key="1">
    <source>
        <dbReference type="SAM" id="SignalP"/>
    </source>
</evidence>
<dbReference type="Proteomes" id="UP000602057">
    <property type="component" value="Unassembled WGS sequence"/>
</dbReference>
<dbReference type="AlphaFoldDB" id="A0A8J6QG19"/>
<feature type="signal peptide" evidence="1">
    <location>
        <begin position="1"/>
        <end position="26"/>
    </location>
</feature>
<dbReference type="EMBL" id="JACVXC010000001">
    <property type="protein sequence ID" value="MBD0834906.1"/>
    <property type="molecule type" value="Genomic_DNA"/>
</dbReference>
<organism evidence="2 3">
    <name type="scientific">Aestuariibaculum suncheonense</name>
    <dbReference type="NCBI Taxonomy" id="1028745"/>
    <lineage>
        <taxon>Bacteria</taxon>
        <taxon>Pseudomonadati</taxon>
        <taxon>Bacteroidota</taxon>
        <taxon>Flavobacteriia</taxon>
        <taxon>Flavobacteriales</taxon>
        <taxon>Flavobacteriaceae</taxon>
    </lineage>
</organism>
<reference evidence="2" key="1">
    <citation type="journal article" date="2013" name="Int. J. Syst. Evol. Microbiol.">
        <title>Aestuariibaculum suncheonense gen. nov., sp. nov., a marine bacterium of the family Flavobacteriaceae isolated from a tidal flat and emended descriptions of the genera Gaetbulibacter and Tamlana.</title>
        <authorList>
            <person name="Jeong S.H."/>
            <person name="Park M.S."/>
            <person name="Jin H.M."/>
            <person name="Lee K."/>
            <person name="Park W."/>
            <person name="Jeon C.O."/>
        </authorList>
    </citation>
    <scope>NUCLEOTIDE SEQUENCE</scope>
    <source>
        <strain evidence="2">SC17</strain>
    </source>
</reference>
<keyword evidence="1" id="KW-0732">Signal</keyword>
<dbReference type="Gene3D" id="2.60.40.10">
    <property type="entry name" value="Immunoglobulins"/>
    <property type="match status" value="1"/>
</dbReference>
<accession>A0A8J6QG19</accession>
<dbReference type="Pfam" id="PF13585">
    <property type="entry name" value="CHU_C"/>
    <property type="match status" value="1"/>
</dbReference>
<proteinExistence type="predicted"/>
<dbReference type="NCBIfam" id="TIGR04131">
    <property type="entry name" value="Bac_Flav_CTERM"/>
    <property type="match status" value="1"/>
</dbReference>
<reference evidence="2" key="2">
    <citation type="submission" date="2020-09" db="EMBL/GenBank/DDBJ databases">
        <authorList>
            <person name="Wu Z."/>
        </authorList>
    </citation>
    <scope>NUCLEOTIDE SEQUENCE</scope>
    <source>
        <strain evidence="2">SC17</strain>
    </source>
</reference>
<dbReference type="Gene3D" id="2.60.120.260">
    <property type="entry name" value="Galactose-binding domain-like"/>
    <property type="match status" value="1"/>
</dbReference>
<dbReference type="CDD" id="cd00146">
    <property type="entry name" value="PKD"/>
    <property type="match status" value="1"/>
</dbReference>
<dbReference type="RefSeq" id="WP_188215356.1">
    <property type="nucleotide sequence ID" value="NZ_BAABGH010000018.1"/>
</dbReference>
<name>A0A8J6QG19_9FLAO</name>
<protein>
    <submittedName>
        <fullName evidence="2">T9SS type B sorting domain-containing protein</fullName>
    </submittedName>
</protein>
<dbReference type="InterPro" id="IPR026341">
    <property type="entry name" value="T9SS_type_B"/>
</dbReference>
<dbReference type="InterPro" id="IPR013783">
    <property type="entry name" value="Ig-like_fold"/>
</dbReference>
<feature type="chain" id="PRO_5035325434" evidence="1">
    <location>
        <begin position="27"/>
        <end position="1194"/>
    </location>
</feature>
<evidence type="ECO:0000313" key="2">
    <source>
        <dbReference type="EMBL" id="MBD0834906.1"/>
    </source>
</evidence>
<sequence>MIKTSTNKTKYLSLFTFCFLSFFLNGMSQTCSLGNPVFTENFGSGSARLGPSLNQDSNADVHPDFRPAQLYTYVGGNGTVGYDQYGLMKNPYDAAPGGAGWNNSFTDHTGNPNGYLYYCDAGTDLNVFYAQKIDGLCYDIQYELSAWFAKSNEPGYFIDPDIKLIVGFTDANDIPLGNIVEANTGPISGIGENRWHRKTLVFTVPSGAENIYFMLKNNVSGQAGNDLAIDDIEVRPCGPEIEIKDASNTILNNEAFCYSGTSDTQINLSADIPNTFVMIWQESKTPDVWTDMPYNTSNTLNYTIPANSNSFHRFRLKFAHNANNLLNSNCNFFTDPVTYYFTDANTAPSLQSCDEDNNGSTRFDLTLQHSLINTSSDVTITYHASLTEAESGTQAITFLNAFESSNTTIYARVENNFNSDCYAISSFNLEVYNSAFPLDSVNIVPIQECDDTSAGTDTDGFKIMDITQRETEILNGQSNSDFTLTYFTDALYANQIFNPETFENTITGGQTIYVRMRNNNFSDCYADTSFQIEIQKLPEVNMPGIYSQCDDASNDGLALFNLTLNDIKEEINPNYITGSLTFTYYNNQNEAENKGSNITSPESYTNQLAFTNETIWIRVENPSGCHRVVPLELQVNPSSSALDAYNPTSIHQCDDGLDVRDGISTFDMTAIKNYILNTLFSSVPATIHFYESQTDAELEINEIININTHQNTNSPNSQNIWVRIKSSLGNDCLGLKEFQNLLIVESLPTANPVNLNPQCDYDTTDNVLSYPFDTSQIEATVLGNQNPSDVSISYIDEQGNALPVPLPNPFLTENQTITIRVTNNTTQDPEGACFDETTLKFIINEQPIANAISSQIFCDDGLDGTDINDGLHRFDTSTFSNIILGNQTNMGIYFSYINQEGVSVANATALPNPLISTSQTITVEVINPENTNCVASANIELIVNAMPEFTINEEEIVCTSDPTFTVTLAPMQTNPSEIFDYSWTFENGTEISSNTTLEVSSPGNYSVTLTNPTTLCATTKTVSVKASELATITNDDVSVLDISEDNSVTIKNPSALGSGTYQFALEAKDGSINFPYQDSPVFTNVRAGDYTLYVKDDICGTAEIDVFVIGYRKFFTPNSDGQNDRWKIQGLNNTQASSLVYIYNRYGKLIKQLNPLGDGWDGTFNGEVVATDDYWFKVQLTDGRTFTGHFSLKR</sequence>
<gene>
    <name evidence="2" type="ORF">ICJ84_05620</name>
</gene>
<keyword evidence="3" id="KW-1185">Reference proteome</keyword>